<feature type="region of interest" description="Disordered" evidence="1">
    <location>
        <begin position="885"/>
        <end position="930"/>
    </location>
</feature>
<gene>
    <name evidence="2" type="ORF">HYFRA_00002311</name>
</gene>
<feature type="compositionally biased region" description="Basic and acidic residues" evidence="1">
    <location>
        <begin position="21"/>
        <end position="46"/>
    </location>
</feature>
<feature type="compositionally biased region" description="Acidic residues" evidence="1">
    <location>
        <begin position="897"/>
        <end position="911"/>
    </location>
</feature>
<feature type="region of interest" description="Disordered" evidence="1">
    <location>
        <begin position="780"/>
        <end position="801"/>
    </location>
</feature>
<name>A0A9N9L804_9HELO</name>
<accession>A0A9N9L804</accession>
<feature type="compositionally biased region" description="Basic and acidic residues" evidence="1">
    <location>
        <begin position="148"/>
        <end position="172"/>
    </location>
</feature>
<feature type="compositionally biased region" description="Acidic residues" evidence="1">
    <location>
        <begin position="118"/>
        <end position="138"/>
    </location>
</feature>
<dbReference type="Proteomes" id="UP000696280">
    <property type="component" value="Unassembled WGS sequence"/>
</dbReference>
<dbReference type="OrthoDB" id="10312799at2759"/>
<feature type="compositionally biased region" description="Basic and acidic residues" evidence="1">
    <location>
        <begin position="912"/>
        <end position="930"/>
    </location>
</feature>
<dbReference type="EMBL" id="CAJVRL010000103">
    <property type="protein sequence ID" value="CAG8960774.1"/>
    <property type="molecule type" value="Genomic_DNA"/>
</dbReference>
<evidence type="ECO:0000313" key="3">
    <source>
        <dbReference type="Proteomes" id="UP000696280"/>
    </source>
</evidence>
<dbReference type="AlphaFoldDB" id="A0A9N9L804"/>
<evidence type="ECO:0000313" key="2">
    <source>
        <dbReference type="EMBL" id="CAG8960774.1"/>
    </source>
</evidence>
<organism evidence="2 3">
    <name type="scientific">Hymenoscyphus fraxineus</name>
    <dbReference type="NCBI Taxonomy" id="746836"/>
    <lineage>
        <taxon>Eukaryota</taxon>
        <taxon>Fungi</taxon>
        <taxon>Dikarya</taxon>
        <taxon>Ascomycota</taxon>
        <taxon>Pezizomycotina</taxon>
        <taxon>Leotiomycetes</taxon>
        <taxon>Helotiales</taxon>
        <taxon>Helotiaceae</taxon>
        <taxon>Hymenoscyphus</taxon>
    </lineage>
</organism>
<evidence type="ECO:0000256" key="1">
    <source>
        <dbReference type="SAM" id="MobiDB-lite"/>
    </source>
</evidence>
<feature type="compositionally biased region" description="Basic and acidic residues" evidence="1">
    <location>
        <begin position="886"/>
        <end position="895"/>
    </location>
</feature>
<protein>
    <submittedName>
        <fullName evidence="2">Uncharacterized protein</fullName>
    </submittedName>
</protein>
<keyword evidence="3" id="KW-1185">Reference proteome</keyword>
<reference evidence="2" key="1">
    <citation type="submission" date="2021-07" db="EMBL/GenBank/DDBJ databases">
        <authorList>
            <person name="Durling M."/>
        </authorList>
    </citation>
    <scope>NUCLEOTIDE SEQUENCE</scope>
</reference>
<feature type="region of interest" description="Disordered" evidence="1">
    <location>
        <begin position="1"/>
        <end position="252"/>
    </location>
</feature>
<proteinExistence type="predicted"/>
<comment type="caution">
    <text evidence="2">The sequence shown here is derived from an EMBL/GenBank/DDBJ whole genome shotgun (WGS) entry which is preliminary data.</text>
</comment>
<sequence length="930" mass="105664">MEYSRAIGLDRRQQNAPARFAVHEDSDKENRAARLLGKADDETDRPRFRHLSPIPSKGVSGSGWTGGRHVMGEQRNGLSSSNMKKRQSLVGDTIVVEGPRRPKSPYLADNFEEHTSDGVEEESEYIEEETEMLDDANEHDESGYEVYSEERIDNRKDVQGKHDGDSSRHAEAYSRMIKGAAPPISSCNPQDEAISKKRSREIYESGTSSSNEPLSPHKYVNSPPQRPGKRTCTPPSGGRRKSAPSNLERSPRVFPEHIVAGVQKLREKHEGSIFELGDTFVRCVDCNQTFHIPAKTKSFAGPNTHCRAAPHRLAVQKRILLQERDESPLLKTASKMAEFDISPQPPVTALTNNGYAGFANPLGDVFTALQRSSTETYNQHIAAKQRLDTIEKQLNAQTGHFTSILGLSQSSESKHQALAKKQRNIESTLDAVTQNQIEVETQLRKEHADLEERLQQLSDSTIDRISFVEDRIDDNNTQVENRFAALKEDSQKSRSENHDEFAALRASIMESTEKNKQQLSVINRELVAAISYNSQQIQETRHDISPLNKHMSEQLQRNFSLDGQLKHHWSIISAQNRYNNENHPRFLAIEDLTRHHRNYIIQLQEEIKRLGSRADNHDSAFKRGQSVEIVLRDEIKKLRESDHQLQTKIQSTIPSLPRIPQHRHEENEISSNQSFMEQIGAQLATRFDARLKSMEDTFEARLATVQSERNQQISLLQAQATKQTQFMQALEKENSKLRSCIPAIHKDIQEMSECFNEVIPDLGEKVESLEHQLSTLDSLLPGHTRTQTTQQPLADEPRPSAQKEMDLVEARFQRIETAIPALFEQTSYIRDCFEESAEEGDDRVEDSNDYDDLEPRLNRIEAILPVVIQEATELRACVDDLGEILGSEKDPRANYESESENGDLLEEEAESDREGEVEVEDHIKEEDFDE</sequence>